<dbReference type="Gene3D" id="2.60.40.3620">
    <property type="match status" value="2"/>
</dbReference>
<evidence type="ECO:0000313" key="3">
    <source>
        <dbReference type="Proteomes" id="UP000559010"/>
    </source>
</evidence>
<dbReference type="AlphaFoldDB" id="A0A848J4I6"/>
<dbReference type="RefSeq" id="WP_169679312.1">
    <property type="nucleotide sequence ID" value="NZ_JABBNU010000003.1"/>
</dbReference>
<evidence type="ECO:0000259" key="1">
    <source>
        <dbReference type="Pfam" id="PF16411"/>
    </source>
</evidence>
<proteinExistence type="predicted"/>
<feature type="domain" description="Outer membrane protein SusF/SusE-like C-terminal" evidence="1">
    <location>
        <begin position="243"/>
        <end position="325"/>
    </location>
</feature>
<name>A0A848J4I6_9BACT</name>
<organism evidence="2 3">
    <name type="scientific">Marinigracilibium pacificum</name>
    <dbReference type="NCBI Taxonomy" id="2729599"/>
    <lineage>
        <taxon>Bacteria</taxon>
        <taxon>Pseudomonadati</taxon>
        <taxon>Bacteroidota</taxon>
        <taxon>Cytophagia</taxon>
        <taxon>Cytophagales</taxon>
        <taxon>Flammeovirgaceae</taxon>
        <taxon>Marinigracilibium</taxon>
    </lineage>
</organism>
<comment type="caution">
    <text evidence="2">The sequence shown here is derived from an EMBL/GenBank/DDBJ whole genome shotgun (WGS) entry which is preliminary data.</text>
</comment>
<evidence type="ECO:0000313" key="2">
    <source>
        <dbReference type="EMBL" id="NMM48082.1"/>
    </source>
</evidence>
<sequence length="329" mass="35386">MNKILQLMFAMIFIGTLISCEEDLSINTDANANPVIRIPDASLALGGYPFGTGVDLILHDDRGLASAQYTVTYKDGSQIGSGAVIDALDLNGVKDTTLIWMDEEGILELGDSILISGSVTDIRGVVTTIEEKSAIIQPVKELGIIGDATPGGWGADTDLQKIENSPTEYLYRTTLALVDGQAKFRMNDDWAENYGGDIGIDQVGTQDGPNIPISEGTYLITMDYILGAETQTYSFKQLNSIGIIGSATPEGWNADQNMTQESAGSNIYSITLDLVVGEIKFRADDDWTDDWGGSSGNLEYKGGNIAIAEDGNYTVSINFLDNTYTVTKN</sequence>
<dbReference type="GO" id="GO:2001070">
    <property type="term" value="F:starch binding"/>
    <property type="evidence" value="ECO:0007669"/>
    <property type="project" value="InterPro"/>
</dbReference>
<dbReference type="CDD" id="cd12956">
    <property type="entry name" value="CBM_SusE-F_like"/>
    <property type="match status" value="1"/>
</dbReference>
<gene>
    <name evidence="2" type="ORF">HH304_06700</name>
</gene>
<dbReference type="InterPro" id="IPR032187">
    <property type="entry name" value="SusF/SusE-like_C"/>
</dbReference>
<dbReference type="Proteomes" id="UP000559010">
    <property type="component" value="Unassembled WGS sequence"/>
</dbReference>
<protein>
    <submittedName>
        <fullName evidence="2">SusF/SusE family outer membrane protein</fullName>
    </submittedName>
</protein>
<dbReference type="EMBL" id="JABBNU010000003">
    <property type="protein sequence ID" value="NMM48082.1"/>
    <property type="molecule type" value="Genomic_DNA"/>
</dbReference>
<accession>A0A848J4I6</accession>
<dbReference type="GO" id="GO:0019867">
    <property type="term" value="C:outer membrane"/>
    <property type="evidence" value="ECO:0007669"/>
    <property type="project" value="InterPro"/>
</dbReference>
<dbReference type="PROSITE" id="PS51257">
    <property type="entry name" value="PROKAR_LIPOPROTEIN"/>
    <property type="match status" value="1"/>
</dbReference>
<keyword evidence="3" id="KW-1185">Reference proteome</keyword>
<dbReference type="Pfam" id="PF16411">
    <property type="entry name" value="SusF_SusE"/>
    <property type="match status" value="1"/>
</dbReference>
<reference evidence="2 3" key="1">
    <citation type="submission" date="2020-04" db="EMBL/GenBank/DDBJ databases">
        <title>Flammeovirgaceae bacterium KN852 isolated from deep sea.</title>
        <authorList>
            <person name="Zhang D.-C."/>
        </authorList>
    </citation>
    <scope>NUCLEOTIDE SEQUENCE [LARGE SCALE GENOMIC DNA]</scope>
    <source>
        <strain evidence="2 3">KN852</strain>
    </source>
</reference>